<dbReference type="Pfam" id="PF01693">
    <property type="entry name" value="Cauli_VI"/>
    <property type="match status" value="1"/>
</dbReference>
<dbReference type="AlphaFoldDB" id="A0A2Z7DCS5"/>
<dbReference type="Proteomes" id="UP000250235">
    <property type="component" value="Unassembled WGS sequence"/>
</dbReference>
<feature type="coiled-coil region" evidence="1">
    <location>
        <begin position="86"/>
        <end position="113"/>
    </location>
</feature>
<evidence type="ECO:0000256" key="1">
    <source>
        <dbReference type="SAM" id="Coils"/>
    </source>
</evidence>
<dbReference type="OrthoDB" id="1752205at2759"/>
<feature type="domain" description="Ribonuclease H1 N-terminal" evidence="2">
    <location>
        <begin position="3"/>
        <end position="44"/>
    </location>
</feature>
<dbReference type="Gene3D" id="3.40.970.10">
    <property type="entry name" value="Ribonuclease H1, N-terminal domain"/>
    <property type="match status" value="1"/>
</dbReference>
<evidence type="ECO:0000313" key="3">
    <source>
        <dbReference type="EMBL" id="KZV57440.1"/>
    </source>
</evidence>
<evidence type="ECO:0000259" key="2">
    <source>
        <dbReference type="Pfam" id="PF01693"/>
    </source>
</evidence>
<keyword evidence="1" id="KW-0175">Coiled coil</keyword>
<reference evidence="3 4" key="1">
    <citation type="journal article" date="2015" name="Proc. Natl. Acad. Sci. U.S.A.">
        <title>The resurrection genome of Boea hygrometrica: A blueprint for survival of dehydration.</title>
        <authorList>
            <person name="Xiao L."/>
            <person name="Yang G."/>
            <person name="Zhang L."/>
            <person name="Yang X."/>
            <person name="Zhao S."/>
            <person name="Ji Z."/>
            <person name="Zhou Q."/>
            <person name="Hu M."/>
            <person name="Wang Y."/>
            <person name="Chen M."/>
            <person name="Xu Y."/>
            <person name="Jin H."/>
            <person name="Xiao X."/>
            <person name="Hu G."/>
            <person name="Bao F."/>
            <person name="Hu Y."/>
            <person name="Wan P."/>
            <person name="Li L."/>
            <person name="Deng X."/>
            <person name="Kuang T."/>
            <person name="Xiang C."/>
            <person name="Zhu J.K."/>
            <person name="Oliver M.J."/>
            <person name="He Y."/>
        </authorList>
    </citation>
    <scope>NUCLEOTIDE SEQUENCE [LARGE SCALE GENOMIC DNA]</scope>
    <source>
        <strain evidence="4">cv. XS01</strain>
    </source>
</reference>
<organism evidence="3 4">
    <name type="scientific">Dorcoceras hygrometricum</name>
    <dbReference type="NCBI Taxonomy" id="472368"/>
    <lineage>
        <taxon>Eukaryota</taxon>
        <taxon>Viridiplantae</taxon>
        <taxon>Streptophyta</taxon>
        <taxon>Embryophyta</taxon>
        <taxon>Tracheophyta</taxon>
        <taxon>Spermatophyta</taxon>
        <taxon>Magnoliopsida</taxon>
        <taxon>eudicotyledons</taxon>
        <taxon>Gunneridae</taxon>
        <taxon>Pentapetalae</taxon>
        <taxon>asterids</taxon>
        <taxon>lamiids</taxon>
        <taxon>Lamiales</taxon>
        <taxon>Gesneriaceae</taxon>
        <taxon>Didymocarpoideae</taxon>
        <taxon>Trichosporeae</taxon>
        <taxon>Loxocarpinae</taxon>
        <taxon>Dorcoceras</taxon>
    </lineage>
</organism>
<gene>
    <name evidence="3" type="ORF">F511_35001</name>
</gene>
<evidence type="ECO:0000313" key="4">
    <source>
        <dbReference type="Proteomes" id="UP000250235"/>
    </source>
</evidence>
<dbReference type="InterPro" id="IPR037056">
    <property type="entry name" value="RNase_H1_N_sf"/>
</dbReference>
<name>A0A2Z7DCS5_9LAMI</name>
<sequence>MRKAYVVFKGERNGVYDTWAETHAQVDGYKGALYQKFSTKAEAIKAFEEYVEKQRPSAYFETCGEESSCATSNSSSRKKSTKADKIVELESTLSDLQKDVLQIVEKMREIKEMIHDIKLSDD</sequence>
<dbReference type="EMBL" id="KQ987291">
    <property type="protein sequence ID" value="KZV57440.1"/>
    <property type="molecule type" value="Genomic_DNA"/>
</dbReference>
<keyword evidence="4" id="KW-1185">Reference proteome</keyword>
<dbReference type="InterPro" id="IPR009027">
    <property type="entry name" value="Ribosomal_bL9/RNase_H1_N"/>
</dbReference>
<accession>A0A2Z7DCS5</accession>
<dbReference type="SUPFAM" id="SSF55658">
    <property type="entry name" value="L9 N-domain-like"/>
    <property type="match status" value="1"/>
</dbReference>
<dbReference type="InterPro" id="IPR011320">
    <property type="entry name" value="RNase_H1_N"/>
</dbReference>
<protein>
    <recommendedName>
        <fullName evidence="2">Ribonuclease H1 N-terminal domain-containing protein</fullName>
    </recommendedName>
</protein>
<proteinExistence type="predicted"/>